<protein>
    <submittedName>
        <fullName evidence="1">DUF2336 domain-containing protein</fullName>
    </submittedName>
</protein>
<keyword evidence="2" id="KW-1185">Reference proteome</keyword>
<dbReference type="Pfam" id="PF10098">
    <property type="entry name" value="DUF2336"/>
    <property type="match status" value="1"/>
</dbReference>
<dbReference type="InterPro" id="IPR019285">
    <property type="entry name" value="DUF2336"/>
</dbReference>
<dbReference type="PIRSF" id="PIRSF035865">
    <property type="entry name" value="UCP035865"/>
    <property type="match status" value="1"/>
</dbReference>
<dbReference type="Proteomes" id="UP000824334">
    <property type="component" value="Chromosome"/>
</dbReference>
<dbReference type="InterPro" id="IPR014598">
    <property type="entry name" value="UCP035865"/>
</dbReference>
<sequence length="371" mass="40004">MKDHALVETDVLKDSRLPQLIALADEASSPRRRQLLRALTDHFFGQAPLPPSENGLYGALLSRLSEQMETAVRAELSARFADAPHAPRNLITRLANDAAEVAAPVLRGSPVLTDDDLVDIVRQHGQDHIRAVSGRANVSEAVSEAIVAHGDDQTLGALLRNRGARLSRATSEAAVERAKANPELHAATVEGGCLPVDLVNEMYFLVEARLRQQILEQNARLDPALLEAALAAGRTQVAVDQGDLPADYADSLAHVAQLRAQGPLTPTGLARLMRTRGATAFLIALSELADVDFHTVKSVADRRELDALAVICKAADLDRAIFLTYAVVILGAQDNAMGKAAAYGGMYQDLTRAAALRTLRFWRMRRTAQAA</sequence>
<organism evidence="1 2">
    <name type="scientific">Brevundimonas nasdae</name>
    <dbReference type="NCBI Taxonomy" id="172043"/>
    <lineage>
        <taxon>Bacteria</taxon>
        <taxon>Pseudomonadati</taxon>
        <taxon>Pseudomonadota</taxon>
        <taxon>Alphaproteobacteria</taxon>
        <taxon>Caulobacterales</taxon>
        <taxon>Caulobacteraceae</taxon>
        <taxon>Brevundimonas</taxon>
    </lineage>
</organism>
<dbReference type="GeneID" id="94375708"/>
<accession>A0ABX8TD35</accession>
<name>A0ABX8TD35_9CAUL</name>
<evidence type="ECO:0000313" key="1">
    <source>
        <dbReference type="EMBL" id="QYC09071.1"/>
    </source>
</evidence>
<evidence type="ECO:0000313" key="2">
    <source>
        <dbReference type="Proteomes" id="UP000824334"/>
    </source>
</evidence>
<dbReference type="RefSeq" id="WP_219354723.1">
    <property type="nucleotide sequence ID" value="NZ_CP080034.1"/>
</dbReference>
<proteinExistence type="predicted"/>
<reference evidence="1 2" key="1">
    <citation type="submission" date="2021-07" db="EMBL/GenBank/DDBJ databases">
        <title>Isolation and characterization of bacteria from a gold mining with a capacity of golden bioaccumulation.</title>
        <authorList>
            <person name="Yang X.J."/>
        </authorList>
    </citation>
    <scope>NUCLEOTIDE SEQUENCE [LARGE SCALE GENOMIC DNA]</scope>
    <source>
        <strain evidence="1 2">Au29</strain>
    </source>
</reference>
<gene>
    <name evidence="1" type="ORF">KWG56_10535</name>
</gene>
<dbReference type="EMBL" id="CP080034">
    <property type="protein sequence ID" value="QYC09071.1"/>
    <property type="molecule type" value="Genomic_DNA"/>
</dbReference>